<dbReference type="Proteomes" id="UP001150538">
    <property type="component" value="Unassembled WGS sequence"/>
</dbReference>
<gene>
    <name evidence="1" type="ORF">H4219_005734</name>
</gene>
<name>A0A9W8DKI7_9FUNG</name>
<reference evidence="1" key="1">
    <citation type="submission" date="2022-07" db="EMBL/GenBank/DDBJ databases">
        <title>Phylogenomic reconstructions and comparative analyses of Kickxellomycotina fungi.</title>
        <authorList>
            <person name="Reynolds N.K."/>
            <person name="Stajich J.E."/>
            <person name="Barry K."/>
            <person name="Grigoriev I.V."/>
            <person name="Crous P."/>
            <person name="Smith M.E."/>
        </authorList>
    </citation>
    <scope>NUCLEOTIDE SEQUENCE</scope>
    <source>
        <strain evidence="1">NBRC 100468</strain>
    </source>
</reference>
<feature type="non-terminal residue" evidence="1">
    <location>
        <position position="105"/>
    </location>
</feature>
<proteinExistence type="predicted"/>
<keyword evidence="2" id="KW-1185">Reference proteome</keyword>
<sequence length="105" mass="11847">MNNTETLPSPAINIEQLLYNTNIDESILMHIEYSDFIVEIFKILGKPRNTTTVTTTFPNNDDMVGTMLRRQIDDISISLDSSSELLPTFSNPTLKAYVSLIATYD</sequence>
<comment type="caution">
    <text evidence="1">The sequence shown here is derived from an EMBL/GenBank/DDBJ whole genome shotgun (WGS) entry which is preliminary data.</text>
</comment>
<dbReference type="AlphaFoldDB" id="A0A9W8DKI7"/>
<evidence type="ECO:0000313" key="1">
    <source>
        <dbReference type="EMBL" id="KAJ1912081.1"/>
    </source>
</evidence>
<protein>
    <submittedName>
        <fullName evidence="1">Uncharacterized protein</fullName>
    </submittedName>
</protein>
<accession>A0A9W8DKI7</accession>
<dbReference type="EMBL" id="JANBPU010000380">
    <property type="protein sequence ID" value="KAJ1912081.1"/>
    <property type="molecule type" value="Genomic_DNA"/>
</dbReference>
<organism evidence="1 2">
    <name type="scientific">Mycoemilia scoparia</name>
    <dbReference type="NCBI Taxonomy" id="417184"/>
    <lineage>
        <taxon>Eukaryota</taxon>
        <taxon>Fungi</taxon>
        <taxon>Fungi incertae sedis</taxon>
        <taxon>Zoopagomycota</taxon>
        <taxon>Kickxellomycotina</taxon>
        <taxon>Kickxellomycetes</taxon>
        <taxon>Kickxellales</taxon>
        <taxon>Kickxellaceae</taxon>
        <taxon>Mycoemilia</taxon>
    </lineage>
</organism>
<evidence type="ECO:0000313" key="2">
    <source>
        <dbReference type="Proteomes" id="UP001150538"/>
    </source>
</evidence>